<dbReference type="Proteomes" id="UP001164250">
    <property type="component" value="Chromosome 3"/>
</dbReference>
<keyword evidence="2" id="KW-1185">Reference proteome</keyword>
<gene>
    <name evidence="1" type="ORF">Patl1_06719</name>
</gene>
<name>A0ACC1BRA5_9ROSI</name>
<protein>
    <submittedName>
        <fullName evidence="1">Uncharacterized protein</fullName>
    </submittedName>
</protein>
<reference evidence="2" key="1">
    <citation type="journal article" date="2023" name="G3 (Bethesda)">
        <title>Genome assembly and association tests identify interacting loci associated with vigor, precocity, and sex in interspecific pistachio rootstocks.</title>
        <authorList>
            <person name="Palmer W."/>
            <person name="Jacygrad E."/>
            <person name="Sagayaradj S."/>
            <person name="Cavanaugh K."/>
            <person name="Han R."/>
            <person name="Bertier L."/>
            <person name="Beede B."/>
            <person name="Kafkas S."/>
            <person name="Golino D."/>
            <person name="Preece J."/>
            <person name="Michelmore R."/>
        </authorList>
    </citation>
    <scope>NUCLEOTIDE SEQUENCE [LARGE SCALE GENOMIC DNA]</scope>
</reference>
<proteinExistence type="predicted"/>
<sequence>MASVSLRCGGGAMCSVRLAGIDLHRAQSSMVAMIGRGNDNNKCMNPISMSLARMDSLETKRTKQKRDETISHENVIDEWMKNSVSDIVTNLREAPLLVHVYSDNGHSTRLKTEKAVSEDWPSVKSKWEDGTTPFPEGVIFVKQLKDDKAEKESDSLMGESDFCRAWGIVVQAKGESCLPACYLLRTSRAGPLAGLGLCCTHFCLMKVKSLRETAEAQLSNCWLLNGH</sequence>
<dbReference type="EMBL" id="CM047899">
    <property type="protein sequence ID" value="KAJ0101723.1"/>
    <property type="molecule type" value="Genomic_DNA"/>
</dbReference>
<evidence type="ECO:0000313" key="1">
    <source>
        <dbReference type="EMBL" id="KAJ0101723.1"/>
    </source>
</evidence>
<accession>A0ACC1BRA5</accession>
<evidence type="ECO:0000313" key="2">
    <source>
        <dbReference type="Proteomes" id="UP001164250"/>
    </source>
</evidence>
<comment type="caution">
    <text evidence="1">The sequence shown here is derived from an EMBL/GenBank/DDBJ whole genome shotgun (WGS) entry which is preliminary data.</text>
</comment>
<organism evidence="1 2">
    <name type="scientific">Pistacia atlantica</name>
    <dbReference type="NCBI Taxonomy" id="434234"/>
    <lineage>
        <taxon>Eukaryota</taxon>
        <taxon>Viridiplantae</taxon>
        <taxon>Streptophyta</taxon>
        <taxon>Embryophyta</taxon>
        <taxon>Tracheophyta</taxon>
        <taxon>Spermatophyta</taxon>
        <taxon>Magnoliopsida</taxon>
        <taxon>eudicotyledons</taxon>
        <taxon>Gunneridae</taxon>
        <taxon>Pentapetalae</taxon>
        <taxon>rosids</taxon>
        <taxon>malvids</taxon>
        <taxon>Sapindales</taxon>
        <taxon>Anacardiaceae</taxon>
        <taxon>Pistacia</taxon>
    </lineage>
</organism>